<name>A0A5N5MBN5_9ROSI</name>
<proteinExistence type="predicted"/>
<keyword evidence="3" id="KW-1185">Reference proteome</keyword>
<evidence type="ECO:0000313" key="2">
    <source>
        <dbReference type="EMBL" id="KAB5551651.1"/>
    </source>
</evidence>
<protein>
    <submittedName>
        <fullName evidence="2">Uncharacterized protein</fullName>
    </submittedName>
</protein>
<dbReference type="AlphaFoldDB" id="A0A5N5MBN5"/>
<dbReference type="Proteomes" id="UP000326939">
    <property type="component" value="Chromosome 6"/>
</dbReference>
<organism evidence="2 3">
    <name type="scientific">Salix brachista</name>
    <dbReference type="NCBI Taxonomy" id="2182728"/>
    <lineage>
        <taxon>Eukaryota</taxon>
        <taxon>Viridiplantae</taxon>
        <taxon>Streptophyta</taxon>
        <taxon>Embryophyta</taxon>
        <taxon>Tracheophyta</taxon>
        <taxon>Spermatophyta</taxon>
        <taxon>Magnoliopsida</taxon>
        <taxon>eudicotyledons</taxon>
        <taxon>Gunneridae</taxon>
        <taxon>Pentapetalae</taxon>
        <taxon>rosids</taxon>
        <taxon>fabids</taxon>
        <taxon>Malpighiales</taxon>
        <taxon>Salicaceae</taxon>
        <taxon>Saliceae</taxon>
        <taxon>Salix</taxon>
    </lineage>
</organism>
<evidence type="ECO:0000313" key="3">
    <source>
        <dbReference type="Proteomes" id="UP000326939"/>
    </source>
</evidence>
<evidence type="ECO:0000256" key="1">
    <source>
        <dbReference type="SAM" id="MobiDB-lite"/>
    </source>
</evidence>
<comment type="caution">
    <text evidence="2">The sequence shown here is derived from an EMBL/GenBank/DDBJ whole genome shotgun (WGS) entry which is preliminary data.</text>
</comment>
<feature type="compositionally biased region" description="Basic and acidic residues" evidence="1">
    <location>
        <begin position="28"/>
        <end position="39"/>
    </location>
</feature>
<dbReference type="EMBL" id="VDCV01000006">
    <property type="protein sequence ID" value="KAB5551651.1"/>
    <property type="molecule type" value="Genomic_DNA"/>
</dbReference>
<accession>A0A5N5MBN5</accession>
<gene>
    <name evidence="2" type="ORF">DKX38_008962</name>
</gene>
<feature type="region of interest" description="Disordered" evidence="1">
    <location>
        <begin position="1"/>
        <end position="43"/>
    </location>
</feature>
<reference evidence="3" key="1">
    <citation type="journal article" date="2019" name="Gigascience">
        <title>De novo genome assembly of the endangered Acer yangbiense, a plant species with extremely small populations endemic to Yunnan Province, China.</title>
        <authorList>
            <person name="Yang J."/>
            <person name="Wariss H.M."/>
            <person name="Tao L."/>
            <person name="Zhang R."/>
            <person name="Yun Q."/>
            <person name="Hollingsworth P."/>
            <person name="Dao Z."/>
            <person name="Luo G."/>
            <person name="Guo H."/>
            <person name="Ma Y."/>
            <person name="Sun W."/>
        </authorList>
    </citation>
    <scope>NUCLEOTIDE SEQUENCE [LARGE SCALE GENOMIC DNA]</scope>
    <source>
        <strain evidence="3">cv. br00</strain>
    </source>
</reference>
<sequence length="188" mass="20801">MSRTRMKKGTHESPSTGPREKTSKKRMKVEPRVARRVRSEPMTVLAREPKMGLGVCPAKDTFDSDDAVEIIEKEGEEARNAGDVCNNEAEQKTFTELDANLRPFAAAGDGKARVDGGSCSVVLPPCAVPVMGTELIEASASDSEGDNDYPTDYWIETFPKMLQGVPGNSLQEEKIQMIPNRFYFDYLH</sequence>